<dbReference type="SUPFAM" id="SSF57667">
    <property type="entry name" value="beta-beta-alpha zinc fingers"/>
    <property type="match status" value="1"/>
</dbReference>
<protein>
    <recommendedName>
        <fullName evidence="3">C2H2-type domain-containing protein</fullName>
    </recommendedName>
</protein>
<feature type="domain" description="C2H2-type" evidence="3">
    <location>
        <begin position="144"/>
        <end position="175"/>
    </location>
</feature>
<feature type="region of interest" description="Disordered" evidence="2">
    <location>
        <begin position="533"/>
        <end position="561"/>
    </location>
</feature>
<sequence length="736" mass="82990">MARIERKSKMCSEVTLSLTIGAIHAVVLMAKNKKFKKTTNKLLVGQPLRKALSQSVLKAFASKSSKGVPITGLSDNSVEPHMNCGSAQESAINDDRLDRDCMDHSLTREPINLGVKNVQQILNCIKDSSLEVKDLILNECNIIYECKVCTNLFRSLANFLSHKRVYCKKHFCERMLLFDSTHFQFNDYDDDNNGEDHEVEEEEAAGDHARTPEPVGGTLPVIEIVSPTSSSATNSSTENINPNNESIVAENRNFMDKCVKKVNEERQRQDECNELEVQLTGIKTNPNAMFQSIQNNELKTECNQHIVDKKKILSDLFKDAKNSRQLSESQTIKRQRVEEILPPTDCSETDVNGCDRSPTNETPNVCDVCESSFTSTKTLRVHMKTIHSTTRLVYPCPLCSLVFKQLSNATRHLIQIHKRTKTQTNSLKEIMKHRAYQTNSSENSSEVEDMSDEEVEEEVITNMTSNDCVNQNKCITRSVGNENSRPTERVVSAPRKSTSCVYKCGNFFDWAPAKRSHEKSCRKRLLVENLTNGAFDGSSKTQSESNESQELSTVPNPSNCSSYASSTASSYASSTASSNTTPTPQTNLILPNDIEEQIKEFTDLKSLQCIYCPTQDFMNLNQLLQHAVTHIGFSIYKCHGCTHQSIFETDMKYHLMNNHNIKEHMIDKHYQTLPNFKQPRLMILPVPSTNRDTNTKPSQPDSPQSPERNSKLKIHLRTSATKLGNTSKKCYEIVDK</sequence>
<keyword evidence="1" id="KW-0479">Metal-binding</keyword>
<dbReference type="GO" id="GO:0008270">
    <property type="term" value="F:zinc ion binding"/>
    <property type="evidence" value="ECO:0007669"/>
    <property type="project" value="UniProtKB-KW"/>
</dbReference>
<dbReference type="PANTHER" id="PTHR21020:SF0">
    <property type="entry name" value="ZINC FINGER PROTEIN 800"/>
    <property type="match status" value="1"/>
</dbReference>
<dbReference type="Proteomes" id="UP000728032">
    <property type="component" value="Unassembled WGS sequence"/>
</dbReference>
<dbReference type="PROSITE" id="PS00028">
    <property type="entry name" value="ZINC_FINGER_C2H2_1"/>
    <property type="match status" value="2"/>
</dbReference>
<dbReference type="EMBL" id="CAJPVJ010001769">
    <property type="protein sequence ID" value="CAG2165268.1"/>
    <property type="molecule type" value="Genomic_DNA"/>
</dbReference>
<dbReference type="InterPro" id="IPR039149">
    <property type="entry name" value="ZNF800"/>
</dbReference>
<accession>A0A7R9LND2</accession>
<dbReference type="AlphaFoldDB" id="A0A7R9LND2"/>
<organism evidence="4">
    <name type="scientific">Oppiella nova</name>
    <dbReference type="NCBI Taxonomy" id="334625"/>
    <lineage>
        <taxon>Eukaryota</taxon>
        <taxon>Metazoa</taxon>
        <taxon>Ecdysozoa</taxon>
        <taxon>Arthropoda</taxon>
        <taxon>Chelicerata</taxon>
        <taxon>Arachnida</taxon>
        <taxon>Acari</taxon>
        <taxon>Acariformes</taxon>
        <taxon>Sarcoptiformes</taxon>
        <taxon>Oribatida</taxon>
        <taxon>Brachypylina</taxon>
        <taxon>Oppioidea</taxon>
        <taxon>Oppiidae</taxon>
        <taxon>Oppiella</taxon>
    </lineage>
</organism>
<dbReference type="SMART" id="SM00355">
    <property type="entry name" value="ZnF_C2H2"/>
    <property type="match status" value="5"/>
</dbReference>
<gene>
    <name evidence="4" type="ORF">ONB1V03_LOCUS4812</name>
</gene>
<dbReference type="InterPro" id="IPR013087">
    <property type="entry name" value="Znf_C2H2_type"/>
</dbReference>
<dbReference type="PANTHER" id="PTHR21020">
    <property type="entry name" value="ZINC FINGER PROTEIN 800"/>
    <property type="match status" value="1"/>
</dbReference>
<feature type="region of interest" description="Disordered" evidence="2">
    <location>
        <begin position="189"/>
        <end position="217"/>
    </location>
</feature>
<evidence type="ECO:0000259" key="3">
    <source>
        <dbReference type="PROSITE" id="PS50157"/>
    </source>
</evidence>
<dbReference type="PROSITE" id="PS50157">
    <property type="entry name" value="ZINC_FINGER_C2H2_2"/>
    <property type="match status" value="3"/>
</dbReference>
<dbReference type="EMBL" id="OC916594">
    <property type="protein sequence ID" value="CAD7644694.1"/>
    <property type="molecule type" value="Genomic_DNA"/>
</dbReference>
<evidence type="ECO:0000256" key="1">
    <source>
        <dbReference type="PROSITE-ProRule" id="PRU00042"/>
    </source>
</evidence>
<feature type="compositionally biased region" description="Acidic residues" evidence="2">
    <location>
        <begin position="189"/>
        <end position="204"/>
    </location>
</feature>
<feature type="compositionally biased region" description="Polar residues" evidence="2">
    <location>
        <begin position="687"/>
        <end position="707"/>
    </location>
</feature>
<evidence type="ECO:0000256" key="2">
    <source>
        <dbReference type="SAM" id="MobiDB-lite"/>
    </source>
</evidence>
<feature type="region of interest" description="Disordered" evidence="2">
    <location>
        <begin position="686"/>
        <end position="712"/>
    </location>
</feature>
<feature type="domain" description="C2H2-type" evidence="3">
    <location>
        <begin position="364"/>
        <end position="392"/>
    </location>
</feature>
<dbReference type="Gene3D" id="3.30.160.60">
    <property type="entry name" value="Classic Zinc Finger"/>
    <property type="match status" value="1"/>
</dbReference>
<reference evidence="4" key="1">
    <citation type="submission" date="2020-11" db="EMBL/GenBank/DDBJ databases">
        <authorList>
            <person name="Tran Van P."/>
        </authorList>
    </citation>
    <scope>NUCLEOTIDE SEQUENCE</scope>
</reference>
<feature type="compositionally biased region" description="Polar residues" evidence="2">
    <location>
        <begin position="538"/>
        <end position="554"/>
    </location>
</feature>
<name>A0A7R9LND2_9ACAR</name>
<feature type="domain" description="C2H2-type" evidence="3">
    <location>
        <begin position="394"/>
        <end position="422"/>
    </location>
</feature>
<proteinExistence type="predicted"/>
<keyword evidence="1" id="KW-0863">Zinc-finger</keyword>
<dbReference type="InterPro" id="IPR036236">
    <property type="entry name" value="Znf_C2H2_sf"/>
</dbReference>
<dbReference type="Pfam" id="PF13912">
    <property type="entry name" value="zf-C2H2_6"/>
    <property type="match status" value="1"/>
</dbReference>
<keyword evidence="5" id="KW-1185">Reference proteome</keyword>
<evidence type="ECO:0000313" key="5">
    <source>
        <dbReference type="Proteomes" id="UP000728032"/>
    </source>
</evidence>
<evidence type="ECO:0000313" key="4">
    <source>
        <dbReference type="EMBL" id="CAD7644694.1"/>
    </source>
</evidence>
<keyword evidence="1" id="KW-0862">Zinc</keyword>
<dbReference type="OrthoDB" id="10066279at2759"/>